<feature type="domain" description="PRD" evidence="7">
    <location>
        <begin position="171"/>
        <end position="276"/>
    </location>
</feature>
<evidence type="ECO:0000256" key="3">
    <source>
        <dbReference type="ARBA" id="ARBA00023015"/>
    </source>
</evidence>
<organism evidence="8">
    <name type="scientific">Halalkalibacterium halodurans</name>
    <name type="common">Bacillus halodurans</name>
    <dbReference type="NCBI Taxonomy" id="86665"/>
    <lineage>
        <taxon>Bacteria</taxon>
        <taxon>Bacillati</taxon>
        <taxon>Bacillota</taxon>
        <taxon>Bacilli</taxon>
        <taxon>Bacillales</taxon>
        <taxon>Bacillaceae</taxon>
        <taxon>Halalkalibacterium (ex Joshi et al. 2022)</taxon>
    </lineage>
</organism>
<dbReference type="SUPFAM" id="SSF63520">
    <property type="entry name" value="PTS-regulatory domain, PRD"/>
    <property type="match status" value="2"/>
</dbReference>
<accession>A0A4Y7WYP5</accession>
<dbReference type="PROSITE" id="PS00654">
    <property type="entry name" value="PRD_1"/>
    <property type="match status" value="1"/>
</dbReference>
<accession>A0A0M0KBX2</accession>
<dbReference type="GO" id="GO:0045893">
    <property type="term" value="P:positive regulation of DNA-templated transcription"/>
    <property type="evidence" value="ECO:0007669"/>
    <property type="project" value="InterPro"/>
</dbReference>
<dbReference type="PANTHER" id="PTHR30185">
    <property type="entry name" value="CRYPTIC BETA-GLUCOSIDE BGL OPERON ANTITERMINATOR"/>
    <property type="match status" value="1"/>
</dbReference>
<feature type="domain" description="PRD" evidence="7">
    <location>
        <begin position="65"/>
        <end position="170"/>
    </location>
</feature>
<dbReference type="NCBIfam" id="NF046042">
    <property type="entry name" value="LicT"/>
    <property type="match status" value="1"/>
</dbReference>
<dbReference type="PANTHER" id="PTHR30185:SF15">
    <property type="entry name" value="CRYPTIC BETA-GLUCOSIDE BGL OPERON ANTITERMINATOR"/>
    <property type="match status" value="1"/>
</dbReference>
<keyword evidence="1" id="KW-0677">Repeat</keyword>
<dbReference type="PATRIC" id="fig|136160.3.peg.3793"/>
<name>A0A0M0KBX2_ALKHA</name>
<dbReference type="SUPFAM" id="SSF50151">
    <property type="entry name" value="SacY-like RNA-binding domain"/>
    <property type="match status" value="1"/>
</dbReference>
<dbReference type="AlphaFoldDB" id="A0A0M0KBX2"/>
<dbReference type="InterPro" id="IPR004341">
    <property type="entry name" value="CAT_RNA-bd_dom"/>
</dbReference>
<gene>
    <name evidence="8" type="ORF">AMD02_19090</name>
</gene>
<dbReference type="InterPro" id="IPR001550">
    <property type="entry name" value="Transcrpt_antitermin_CS"/>
</dbReference>
<reference evidence="8" key="1">
    <citation type="submission" date="2015-08" db="EMBL/GenBank/DDBJ databases">
        <title>Complete DNA Sequence of Pseudomonas syringae pv. actinidiae, the Causal Agent of Kiwifruit Canker Disease.</title>
        <authorList>
            <person name="Rikkerink E.H.A."/>
            <person name="Fineran P.C."/>
        </authorList>
    </citation>
    <scope>NUCLEOTIDE SEQUENCE</scope>
    <source>
        <strain evidence="8">DSM 13666</strain>
    </source>
</reference>
<keyword evidence="5" id="KW-0804">Transcription</keyword>
<dbReference type="InterPro" id="IPR036650">
    <property type="entry name" value="CAT_RNA-bd_dom_sf"/>
</dbReference>
<comment type="similarity">
    <text evidence="6">Belongs to the transcriptional antiterminator BglG family.</text>
</comment>
<dbReference type="EMBL" id="LILD01000014">
    <property type="protein sequence ID" value="KOO36289.1"/>
    <property type="molecule type" value="Genomic_DNA"/>
</dbReference>
<evidence type="ECO:0000313" key="8">
    <source>
        <dbReference type="EMBL" id="KOO36289.1"/>
    </source>
</evidence>
<proteinExistence type="inferred from homology"/>
<keyword evidence="4" id="KW-0010">Activator</keyword>
<evidence type="ECO:0000256" key="4">
    <source>
        <dbReference type="ARBA" id="ARBA00023159"/>
    </source>
</evidence>
<dbReference type="Gene3D" id="1.10.1790.10">
    <property type="entry name" value="PRD domain"/>
    <property type="match status" value="2"/>
</dbReference>
<keyword evidence="3" id="KW-0805">Transcription regulation</keyword>
<evidence type="ECO:0000256" key="1">
    <source>
        <dbReference type="ARBA" id="ARBA00022737"/>
    </source>
</evidence>
<dbReference type="SMART" id="SM01061">
    <property type="entry name" value="CAT_RBD"/>
    <property type="match status" value="1"/>
</dbReference>
<dbReference type="Pfam" id="PF03123">
    <property type="entry name" value="CAT_RBD"/>
    <property type="match status" value="1"/>
</dbReference>
<protein>
    <submittedName>
        <fullName evidence="8">Transcription antiterminator LicT</fullName>
    </submittedName>
</protein>
<dbReference type="PROSITE" id="PS51372">
    <property type="entry name" value="PRD_2"/>
    <property type="match status" value="2"/>
</dbReference>
<evidence type="ECO:0000256" key="2">
    <source>
        <dbReference type="ARBA" id="ARBA00022884"/>
    </source>
</evidence>
<dbReference type="RefSeq" id="WP_053432508.1">
    <property type="nucleotide sequence ID" value="NZ_CP040441.1"/>
</dbReference>
<sequence length="276" mass="32508">MKIAKIINNNVISVINEQQKELIIMGKGIGFQAKSGDPVDKTKIEKIFTLNSQETTERFRTLLREVPIEVMEVTEQIIQHAKMAYKKDLNDIIYVALTDHINFAIERVKKGYEIKNALLWEIRKLYQDEFAIGQHAIEIIEKKLGITLPEDEAAFIALHIVNAELNEEVPNVINITKLTKHILKIVKYHFNTDLDEDSLNYFRFITHLKFFCQRLINRTFLSSDDDTFFDIVKEKHKDSFACTEKIKEYIKKQYDYELTNEEMLYLTIHIDRVIHR</sequence>
<dbReference type="Gene3D" id="2.30.24.10">
    <property type="entry name" value="CAT RNA-binding domain"/>
    <property type="match status" value="1"/>
</dbReference>
<dbReference type="InterPro" id="IPR036634">
    <property type="entry name" value="PRD_sf"/>
</dbReference>
<comment type="caution">
    <text evidence="8">The sequence shown here is derived from an EMBL/GenBank/DDBJ whole genome shotgun (WGS) entry which is preliminary data.</text>
</comment>
<evidence type="ECO:0000256" key="5">
    <source>
        <dbReference type="ARBA" id="ARBA00023163"/>
    </source>
</evidence>
<evidence type="ECO:0000259" key="7">
    <source>
        <dbReference type="PROSITE" id="PS51372"/>
    </source>
</evidence>
<evidence type="ECO:0000256" key="6">
    <source>
        <dbReference type="ARBA" id="ARBA00038510"/>
    </source>
</evidence>
<dbReference type="InterPro" id="IPR011608">
    <property type="entry name" value="PRD"/>
</dbReference>
<dbReference type="GO" id="GO:0003723">
    <property type="term" value="F:RNA binding"/>
    <property type="evidence" value="ECO:0007669"/>
    <property type="project" value="UniProtKB-KW"/>
</dbReference>
<dbReference type="GeneID" id="87596337"/>
<dbReference type="Pfam" id="PF00874">
    <property type="entry name" value="PRD"/>
    <property type="match status" value="2"/>
</dbReference>
<dbReference type="InterPro" id="IPR050661">
    <property type="entry name" value="BglG_antiterminators"/>
</dbReference>
<keyword evidence="2" id="KW-0694">RNA-binding</keyword>